<accession>A0A2K3K1J9</accession>
<sequence>MLNAEFCRNVEKLKMEQQESRLVNENLERQILELSEGCVNHKKEIELLNEANRSIMLEMRLLHKEVEQQKARDKTLSSELMDKTNEFQLWEAEAAMFYFDLQISSISEALLENKVNELSGVCTRHQDESAAKTSEIEKMTERVGLVESEIGVLKGHLYAYLPDAEIETCIGENINPSVTENKSALTLDGVSDLIGMTERIRAVERSMVEEIERRVKEENLSSKANPGGKDYSKMEKLLKDENTFDLNTWRTKSENGS</sequence>
<dbReference type="GO" id="GO:0016301">
    <property type="term" value="F:kinase activity"/>
    <property type="evidence" value="ECO:0007669"/>
    <property type="project" value="UniProtKB-KW"/>
</dbReference>
<feature type="coiled-coil region" evidence="1">
    <location>
        <begin position="10"/>
        <end position="44"/>
    </location>
</feature>
<dbReference type="Proteomes" id="UP000236291">
    <property type="component" value="Unassembled WGS sequence"/>
</dbReference>
<name>A0A2K3K1J9_TRIPR</name>
<gene>
    <name evidence="2" type="ORF">L195_g051790</name>
</gene>
<proteinExistence type="predicted"/>
<dbReference type="STRING" id="57577.A0A2K3K1J9"/>
<evidence type="ECO:0000313" key="2">
    <source>
        <dbReference type="EMBL" id="PNX60171.1"/>
    </source>
</evidence>
<evidence type="ECO:0000256" key="1">
    <source>
        <dbReference type="SAM" id="Coils"/>
    </source>
</evidence>
<dbReference type="AlphaFoldDB" id="A0A2K3K1J9"/>
<feature type="non-terminal residue" evidence="2">
    <location>
        <position position="257"/>
    </location>
</feature>
<dbReference type="EMBL" id="ASHM01082162">
    <property type="protein sequence ID" value="PNX60171.1"/>
    <property type="molecule type" value="Genomic_DNA"/>
</dbReference>
<keyword evidence="2" id="KW-0418">Kinase</keyword>
<evidence type="ECO:0000313" key="3">
    <source>
        <dbReference type="Proteomes" id="UP000236291"/>
    </source>
</evidence>
<reference evidence="2 3" key="1">
    <citation type="journal article" date="2014" name="Am. J. Bot.">
        <title>Genome assembly and annotation for red clover (Trifolium pratense; Fabaceae).</title>
        <authorList>
            <person name="Istvanek J."/>
            <person name="Jaros M."/>
            <person name="Krenek A."/>
            <person name="Repkova J."/>
        </authorList>
    </citation>
    <scope>NUCLEOTIDE SEQUENCE [LARGE SCALE GENOMIC DNA]</scope>
    <source>
        <strain evidence="3">cv. Tatra</strain>
        <tissue evidence="2">Young leaves</tissue>
    </source>
</reference>
<keyword evidence="2" id="KW-0808">Transferase</keyword>
<dbReference type="ExpressionAtlas" id="A0A2K3K1J9">
    <property type="expression patterns" value="baseline"/>
</dbReference>
<keyword evidence="1" id="KW-0175">Coiled coil</keyword>
<reference evidence="2 3" key="2">
    <citation type="journal article" date="2017" name="Front. Plant Sci.">
        <title>Gene Classification and Mining of Molecular Markers Useful in Red Clover (Trifolium pratense) Breeding.</title>
        <authorList>
            <person name="Istvanek J."/>
            <person name="Dluhosova J."/>
            <person name="Dluhos P."/>
            <person name="Patkova L."/>
            <person name="Nedelnik J."/>
            <person name="Repkova J."/>
        </authorList>
    </citation>
    <scope>NUCLEOTIDE SEQUENCE [LARGE SCALE GENOMIC DNA]</scope>
    <source>
        <strain evidence="3">cv. Tatra</strain>
        <tissue evidence="2">Young leaves</tissue>
    </source>
</reference>
<organism evidence="2 3">
    <name type="scientific">Trifolium pratense</name>
    <name type="common">Red clover</name>
    <dbReference type="NCBI Taxonomy" id="57577"/>
    <lineage>
        <taxon>Eukaryota</taxon>
        <taxon>Viridiplantae</taxon>
        <taxon>Streptophyta</taxon>
        <taxon>Embryophyta</taxon>
        <taxon>Tracheophyta</taxon>
        <taxon>Spermatophyta</taxon>
        <taxon>Magnoliopsida</taxon>
        <taxon>eudicotyledons</taxon>
        <taxon>Gunneridae</taxon>
        <taxon>Pentapetalae</taxon>
        <taxon>rosids</taxon>
        <taxon>fabids</taxon>
        <taxon>Fabales</taxon>
        <taxon>Fabaceae</taxon>
        <taxon>Papilionoideae</taxon>
        <taxon>50 kb inversion clade</taxon>
        <taxon>NPAAA clade</taxon>
        <taxon>Hologalegina</taxon>
        <taxon>IRL clade</taxon>
        <taxon>Trifolieae</taxon>
        <taxon>Trifolium</taxon>
    </lineage>
</organism>
<protein>
    <submittedName>
        <fullName evidence="2">Kinase interacting (KIP1-like) family protein</fullName>
    </submittedName>
</protein>
<comment type="caution">
    <text evidence="2">The sequence shown here is derived from an EMBL/GenBank/DDBJ whole genome shotgun (WGS) entry which is preliminary data.</text>
</comment>